<organism evidence="1 2">
    <name type="scientific">Bacillus mycoides</name>
    <dbReference type="NCBI Taxonomy" id="1405"/>
    <lineage>
        <taxon>Bacteria</taxon>
        <taxon>Bacillati</taxon>
        <taxon>Bacillota</taxon>
        <taxon>Bacilli</taxon>
        <taxon>Bacillales</taxon>
        <taxon>Bacillaceae</taxon>
        <taxon>Bacillus</taxon>
        <taxon>Bacillus cereus group</taxon>
    </lineage>
</organism>
<dbReference type="EMBL" id="FMAK01000037">
    <property type="protein sequence ID" value="SCB69083.1"/>
    <property type="molecule type" value="Genomic_DNA"/>
</dbReference>
<gene>
    <name evidence="1" type="ORF">BWGO95_03235</name>
</gene>
<sequence length="17" mass="2052">MKNHKKVNGQIRQTNKK</sequence>
<proteinExistence type="predicted"/>
<dbReference type="AlphaFoldDB" id="A0A1G4EK18"/>
<evidence type="ECO:0000313" key="2">
    <source>
        <dbReference type="Proteomes" id="UP000195696"/>
    </source>
</evidence>
<evidence type="ECO:0000313" key="1">
    <source>
        <dbReference type="EMBL" id="SCB69083.1"/>
    </source>
</evidence>
<dbReference type="Proteomes" id="UP000195696">
    <property type="component" value="Unassembled WGS sequence"/>
</dbReference>
<reference evidence="1 2" key="1">
    <citation type="submission" date="2016-08" db="EMBL/GenBank/DDBJ databases">
        <authorList>
            <person name="Seilhamer J.J."/>
        </authorList>
    </citation>
    <scope>NUCLEOTIDE SEQUENCE [LARGE SCALE GENOMIC DNA]</scope>
    <source>
        <strain evidence="1 2">SDA_GO95</strain>
    </source>
</reference>
<accession>A0A1G4EK18</accession>
<protein>
    <submittedName>
        <fullName evidence="1">Uncharacterized protein</fullName>
    </submittedName>
</protein>
<name>A0A1G4EK18_BACMY</name>